<dbReference type="InterPro" id="IPR023779">
    <property type="entry name" value="Chromodomain_CS"/>
</dbReference>
<feature type="compositionally biased region" description="Basic and acidic residues" evidence="3">
    <location>
        <begin position="1080"/>
        <end position="1096"/>
    </location>
</feature>
<dbReference type="PROSITE" id="PS00598">
    <property type="entry name" value="CHROMO_1"/>
    <property type="match status" value="1"/>
</dbReference>
<feature type="compositionally biased region" description="Polar residues" evidence="3">
    <location>
        <begin position="1646"/>
        <end position="1660"/>
    </location>
</feature>
<organism evidence="5 6">
    <name type="scientific">Diacronema lutheri</name>
    <name type="common">Unicellular marine alga</name>
    <name type="synonym">Monochrysis lutheri</name>
    <dbReference type="NCBI Taxonomy" id="2081491"/>
    <lineage>
        <taxon>Eukaryota</taxon>
        <taxon>Haptista</taxon>
        <taxon>Haptophyta</taxon>
        <taxon>Pavlovophyceae</taxon>
        <taxon>Pavlovales</taxon>
        <taxon>Pavlovaceae</taxon>
        <taxon>Diacronema</taxon>
    </lineage>
</organism>
<dbReference type="SMART" id="SM00298">
    <property type="entry name" value="CHROMO"/>
    <property type="match status" value="1"/>
</dbReference>
<evidence type="ECO:0000256" key="1">
    <source>
        <dbReference type="ARBA" id="ARBA00004123"/>
    </source>
</evidence>
<feature type="compositionally biased region" description="Low complexity" evidence="3">
    <location>
        <begin position="89"/>
        <end position="110"/>
    </location>
</feature>
<feature type="domain" description="Chromo" evidence="4">
    <location>
        <begin position="22"/>
        <end position="80"/>
    </location>
</feature>
<dbReference type="GO" id="GO:0000122">
    <property type="term" value="P:negative regulation of transcription by RNA polymerase II"/>
    <property type="evidence" value="ECO:0007669"/>
    <property type="project" value="TreeGrafter"/>
</dbReference>
<feature type="region of interest" description="Disordered" evidence="3">
    <location>
        <begin position="1558"/>
        <end position="1582"/>
    </location>
</feature>
<dbReference type="GO" id="GO:0016925">
    <property type="term" value="P:protein sumoylation"/>
    <property type="evidence" value="ECO:0007669"/>
    <property type="project" value="TreeGrafter"/>
</dbReference>
<evidence type="ECO:0000256" key="3">
    <source>
        <dbReference type="SAM" id="MobiDB-lite"/>
    </source>
</evidence>
<comment type="caution">
    <text evidence="5">The sequence shown here is derived from an EMBL/GenBank/DDBJ whole genome shotgun (WGS) entry which is preliminary data.</text>
</comment>
<comment type="subcellular location">
    <subcellularLocation>
        <location evidence="1">Nucleus</location>
    </subcellularLocation>
</comment>
<evidence type="ECO:0000313" key="5">
    <source>
        <dbReference type="EMBL" id="KAG8464050.1"/>
    </source>
</evidence>
<dbReference type="Proteomes" id="UP000751190">
    <property type="component" value="Unassembled WGS sequence"/>
</dbReference>
<dbReference type="GO" id="GO:0035102">
    <property type="term" value="C:PRC1 complex"/>
    <property type="evidence" value="ECO:0007669"/>
    <property type="project" value="TreeGrafter"/>
</dbReference>
<reference evidence="5" key="1">
    <citation type="submission" date="2021-05" db="EMBL/GenBank/DDBJ databases">
        <title>The genome of the haptophyte Pavlova lutheri (Diacronema luteri, Pavlovales) - a model for lipid biosynthesis in eukaryotic algae.</title>
        <authorList>
            <person name="Hulatt C.J."/>
            <person name="Posewitz M.C."/>
        </authorList>
    </citation>
    <scope>NUCLEOTIDE SEQUENCE</scope>
    <source>
        <strain evidence="5">NIVA-4/92</strain>
    </source>
</reference>
<dbReference type="PANTHER" id="PTHR46727">
    <property type="entry name" value="E3 SUMO-PROTEIN LIGASE CBX4"/>
    <property type="match status" value="1"/>
</dbReference>
<dbReference type="InterPro" id="IPR023780">
    <property type="entry name" value="Chromo_domain"/>
</dbReference>
<keyword evidence="2" id="KW-0539">Nucleus</keyword>
<gene>
    <name evidence="5" type="ORF">KFE25_000218</name>
</gene>
<feature type="region of interest" description="Disordered" evidence="3">
    <location>
        <begin position="78"/>
        <end position="164"/>
    </location>
</feature>
<dbReference type="InterPro" id="IPR043531">
    <property type="entry name" value="CBX4"/>
</dbReference>
<dbReference type="PROSITE" id="PS50013">
    <property type="entry name" value="CHROMO_2"/>
    <property type="match status" value="1"/>
</dbReference>
<feature type="compositionally biased region" description="Pro residues" evidence="3">
    <location>
        <begin position="304"/>
        <end position="330"/>
    </location>
</feature>
<dbReference type="EMBL" id="JAGTXO010000014">
    <property type="protein sequence ID" value="KAG8464050.1"/>
    <property type="molecule type" value="Genomic_DNA"/>
</dbReference>
<dbReference type="SUPFAM" id="SSF54160">
    <property type="entry name" value="Chromo domain-like"/>
    <property type="match status" value="1"/>
</dbReference>
<dbReference type="InterPro" id="IPR000953">
    <property type="entry name" value="Chromo/chromo_shadow_dom"/>
</dbReference>
<feature type="region of interest" description="Disordered" evidence="3">
    <location>
        <begin position="1629"/>
        <end position="1660"/>
    </location>
</feature>
<feature type="compositionally biased region" description="Low complexity" evidence="3">
    <location>
        <begin position="290"/>
        <end position="303"/>
    </location>
</feature>
<evidence type="ECO:0000256" key="2">
    <source>
        <dbReference type="ARBA" id="ARBA00023242"/>
    </source>
</evidence>
<dbReference type="Gene3D" id="2.40.50.40">
    <property type="match status" value="1"/>
</dbReference>
<dbReference type="OrthoDB" id="1918685at2759"/>
<feature type="region of interest" description="Disordered" evidence="3">
    <location>
        <begin position="279"/>
        <end position="335"/>
    </location>
</feature>
<keyword evidence="6" id="KW-1185">Reference proteome</keyword>
<evidence type="ECO:0000259" key="4">
    <source>
        <dbReference type="PROSITE" id="PS50013"/>
    </source>
</evidence>
<proteinExistence type="predicted"/>
<name>A0A8J5XRF6_DIALT</name>
<dbReference type="GO" id="GO:0061665">
    <property type="term" value="F:SUMO ligase activity"/>
    <property type="evidence" value="ECO:0007669"/>
    <property type="project" value="TreeGrafter"/>
</dbReference>
<evidence type="ECO:0000313" key="6">
    <source>
        <dbReference type="Proteomes" id="UP000751190"/>
    </source>
</evidence>
<dbReference type="InterPro" id="IPR016197">
    <property type="entry name" value="Chromo-like_dom_sf"/>
</dbReference>
<protein>
    <recommendedName>
        <fullName evidence="4">Chromo domain-containing protein</fullName>
    </recommendedName>
</protein>
<dbReference type="GO" id="GO:0032183">
    <property type="term" value="F:SUMO binding"/>
    <property type="evidence" value="ECO:0007669"/>
    <property type="project" value="TreeGrafter"/>
</dbReference>
<sequence length="1660" mass="172609">MSDAPLELPAHLAAPAVQPEVFSVEQILGRRERKGRVEYLIKWMGYGKAFNSWEPSQNIFDHRFVEDYERAREEAVRATGGVGRGKGSRGFVWPPLDSPASLLDPHAPAGGAPPPLSRQPRPSGKRPLHASASTSADGRGEGDADQSFQAAALSEPPAPPKRWRLGDVAVQDGVHTPRIMPTGPLTKRQQTLEERGCRGAAVAAEAAVLGAVHKQPKHCSPTQLAPDTPALAGGACVPMSQHEPHVHVGTAAEPAGAASPQEACYVDLRDAAEIAEEIGSPLSPTPSSFPQLGQQQHDQQSLPPLLPQCRVPPPLPQQRVLPPPPPPSAPPAQAGPLAAFSARFPCGAPKRPSSAQCPAWMHCASAKCSNAKMPFSTCMSRKVGATAIGWHVHVRDRDGGPTRSAIVTSWDPTTGTHDLLYLGACQDGSTVDAGVCLGNARTQIDEDAHAIVTQTGGGEPHGEALLELAAAAIVSAKARPSYRFRCTCGVTFDQCSGFWSSASELVAALGREVLTQCAVCAAYVHSACTTGGVDLAAFGARTAGALCLDCTDVAVEAGCRRRTSGEAPALGPPADLDGAAQALDAVLALVDAVCAASAADSGTLGGDPLGAGNSNGAYADGQAWPQGAAGGASRGSAKQPVFTCGLCWSCASAREGPRDAKLCACIWRPDGDYTCYAVVIVSNGALTTHSEIRIAALRMGTLAAAEASADLPRLTGIVQACSAGDLAGGGLRAGARNTSDGAPRARLVSRRPVHARVHFDNGAIVWLSERQLLHCARAPRAELAYSSPSARQLSLAPSYAVVGTAPIPGHRDMGAFAYDRLAVMPLGNARAGQCALFVTAPQGGSGGGPCPRPAPAASWQPAGVGDAHFGASSSAAGAAGGSSSVEQQQQPVAIRRGELVGVCGGVVRRRVELASDSETFGADIFDINSTICVDMSSGGNLTRFMRRTVHKKAATVFAELSEIHRELVLTFRAIHDMRPNDEVVCKCAYATIKDAGFSARPFWSNLCSDCAPCEQPAHRPSDVDSAQIKLRADKLQAALDALPPMPPAVFGRRPLNRPLARAVARKPASAPEGGGNHTGWRKDPTAARAGNGRERSFSPTEADELRRLMVSSGAMDEELLRMDRITEPRAPLVPPLRAPPEAARAQAAAGGGFRITQGTQTAGPAGERFDPLWVSGSLATLADWGVKALPSDWMATLRRAARACAKVPAGVVAGALAAQPSEASSLPDFMRILSQAHSNSAMLSQMLAPSDQLLLARVCKRVHKMGACISSLVLGTPSSGAVCSCETHAVGDVSPFRTNCSSLPYVTTKSACHILRAAQIVWAELPEGSRAAIGDERLLLGAMCMELVAMRLPHYRPAWVVISNLTVDMLGKLVADATDAVFLRHSSRAQSAEWMSQAMFSLVPLRTAVQLLHQMIHAEVHHVHLGSVLPASIAQACAHAMVPGLAPRAHESGRLGAHAHHQSVPGPSKNLAFGASFTRACRLFAQQICSVLGLAHKEAWIRGIAAVAAVKSGRADTAEQAKARYGSRLSDHLFCRLAAAITVNQQANELAIRMGQHDASLEPPEPSDDGRAPNAQLGEGKRPCAAAAPASVSLCAATRRAPPPSVVRAAAVAAAAASSAAAAVTAATRGSVPCAQEAAPSASDALGSSPSPAVQGGQRS</sequence>
<accession>A0A8J5XRF6</accession>
<dbReference type="Pfam" id="PF00385">
    <property type="entry name" value="Chromo"/>
    <property type="match status" value="1"/>
</dbReference>
<dbReference type="PANTHER" id="PTHR46727:SF1">
    <property type="entry name" value="E3 SUMO-PROTEIN LIGASE CBX4"/>
    <property type="match status" value="1"/>
</dbReference>
<feature type="region of interest" description="Disordered" evidence="3">
    <location>
        <begin position="1063"/>
        <end position="1104"/>
    </location>
</feature>